<keyword evidence="1" id="KW-1133">Transmembrane helix</keyword>
<keyword evidence="1" id="KW-0472">Membrane</keyword>
<name>A0ABP9BMB1_9SPHI</name>
<dbReference type="EMBL" id="BAABIQ010000037">
    <property type="protein sequence ID" value="GAA4796562.1"/>
    <property type="molecule type" value="Genomic_DNA"/>
</dbReference>
<sequence>MDNKRFYQDDLEGVKGMPLNPKDLPFIVPNDYFSTLETKIRHRIRVISATEKCFKVPKHYFETLPSRIQERIAFEEQADTNQEPSFIEQLKVTAPTSGFSIPNGYFDDLNTAIVQAVDDQPEQKNKQANVIPLQKRRARPATWIGYVAAACIAISIGTYTFFQLHHTTDTFENRLKNIPDNDIVSYLEYYSESGDGAAFETQFEGVLQLDEKHFSDEEIEAYLANSI</sequence>
<accession>A0ABP9BMB1</accession>
<feature type="transmembrane region" description="Helical" evidence="1">
    <location>
        <begin position="143"/>
        <end position="162"/>
    </location>
</feature>
<organism evidence="2 3">
    <name type="scientific">Olivibacter ginsenosidimutans</name>
    <dbReference type="NCBI Taxonomy" id="1176537"/>
    <lineage>
        <taxon>Bacteria</taxon>
        <taxon>Pseudomonadati</taxon>
        <taxon>Bacteroidota</taxon>
        <taxon>Sphingobacteriia</taxon>
        <taxon>Sphingobacteriales</taxon>
        <taxon>Sphingobacteriaceae</taxon>
        <taxon>Olivibacter</taxon>
    </lineage>
</organism>
<proteinExistence type="predicted"/>
<evidence type="ECO:0000313" key="2">
    <source>
        <dbReference type="EMBL" id="GAA4796562.1"/>
    </source>
</evidence>
<dbReference type="RefSeq" id="WP_345232256.1">
    <property type="nucleotide sequence ID" value="NZ_BAABIQ010000037.1"/>
</dbReference>
<dbReference type="Proteomes" id="UP001501411">
    <property type="component" value="Unassembled WGS sequence"/>
</dbReference>
<keyword evidence="1" id="KW-0812">Transmembrane</keyword>
<reference evidence="3" key="1">
    <citation type="journal article" date="2019" name="Int. J. Syst. Evol. Microbiol.">
        <title>The Global Catalogue of Microorganisms (GCM) 10K type strain sequencing project: providing services to taxonomists for standard genome sequencing and annotation.</title>
        <authorList>
            <consortium name="The Broad Institute Genomics Platform"/>
            <consortium name="The Broad Institute Genome Sequencing Center for Infectious Disease"/>
            <person name="Wu L."/>
            <person name="Ma J."/>
        </authorList>
    </citation>
    <scope>NUCLEOTIDE SEQUENCE [LARGE SCALE GENOMIC DNA]</scope>
    <source>
        <strain evidence="3">JCM 18200</strain>
    </source>
</reference>
<gene>
    <name evidence="2" type="ORF">GCM10023231_26310</name>
</gene>
<comment type="caution">
    <text evidence="2">The sequence shown here is derived from an EMBL/GenBank/DDBJ whole genome shotgun (WGS) entry which is preliminary data.</text>
</comment>
<protein>
    <submittedName>
        <fullName evidence="2">Uncharacterized protein</fullName>
    </submittedName>
</protein>
<evidence type="ECO:0000313" key="3">
    <source>
        <dbReference type="Proteomes" id="UP001501411"/>
    </source>
</evidence>
<keyword evidence="3" id="KW-1185">Reference proteome</keyword>
<evidence type="ECO:0000256" key="1">
    <source>
        <dbReference type="SAM" id="Phobius"/>
    </source>
</evidence>